<evidence type="ECO:0000313" key="2">
    <source>
        <dbReference type="Proteomes" id="UP000316095"/>
    </source>
</evidence>
<protein>
    <submittedName>
        <fullName evidence="1">Uncharacterized protein</fullName>
    </submittedName>
</protein>
<accession>A0A5C5XDQ9</accession>
<evidence type="ECO:0000313" key="1">
    <source>
        <dbReference type="EMBL" id="TWT60914.1"/>
    </source>
</evidence>
<dbReference type="EMBL" id="SJPG01000001">
    <property type="protein sequence ID" value="TWT60914.1"/>
    <property type="molecule type" value="Genomic_DNA"/>
</dbReference>
<sequence length="45" mass="5337">MVRITVETTVSTNYQAIYLWRKRDIKSTNLRQGDVLFDWYLLTAG</sequence>
<dbReference type="Proteomes" id="UP000316095">
    <property type="component" value="Unassembled WGS sequence"/>
</dbReference>
<dbReference type="AlphaFoldDB" id="A0A5C5XDQ9"/>
<gene>
    <name evidence="1" type="ORF">Pan54_16460</name>
</gene>
<proteinExistence type="predicted"/>
<keyword evidence="2" id="KW-1185">Reference proteome</keyword>
<comment type="caution">
    <text evidence="1">The sequence shown here is derived from an EMBL/GenBank/DDBJ whole genome shotgun (WGS) entry which is preliminary data.</text>
</comment>
<organism evidence="1 2">
    <name type="scientific">Rubinisphaera italica</name>
    <dbReference type="NCBI Taxonomy" id="2527969"/>
    <lineage>
        <taxon>Bacteria</taxon>
        <taxon>Pseudomonadati</taxon>
        <taxon>Planctomycetota</taxon>
        <taxon>Planctomycetia</taxon>
        <taxon>Planctomycetales</taxon>
        <taxon>Planctomycetaceae</taxon>
        <taxon>Rubinisphaera</taxon>
    </lineage>
</organism>
<reference evidence="1 2" key="1">
    <citation type="submission" date="2019-02" db="EMBL/GenBank/DDBJ databases">
        <title>Deep-cultivation of Planctomycetes and their phenomic and genomic characterization uncovers novel biology.</title>
        <authorList>
            <person name="Wiegand S."/>
            <person name="Jogler M."/>
            <person name="Boedeker C."/>
            <person name="Pinto D."/>
            <person name="Vollmers J."/>
            <person name="Rivas-Marin E."/>
            <person name="Kohn T."/>
            <person name="Peeters S.H."/>
            <person name="Heuer A."/>
            <person name="Rast P."/>
            <person name="Oberbeckmann S."/>
            <person name="Bunk B."/>
            <person name="Jeske O."/>
            <person name="Meyerdierks A."/>
            <person name="Storesund J.E."/>
            <person name="Kallscheuer N."/>
            <person name="Luecker S."/>
            <person name="Lage O.M."/>
            <person name="Pohl T."/>
            <person name="Merkel B.J."/>
            <person name="Hornburger P."/>
            <person name="Mueller R.-W."/>
            <person name="Bruemmer F."/>
            <person name="Labrenz M."/>
            <person name="Spormann A.M."/>
            <person name="Op Den Camp H."/>
            <person name="Overmann J."/>
            <person name="Amann R."/>
            <person name="Jetten M.S.M."/>
            <person name="Mascher T."/>
            <person name="Medema M.H."/>
            <person name="Devos D.P."/>
            <person name="Kaster A.-K."/>
            <person name="Ovreas L."/>
            <person name="Rohde M."/>
            <person name="Galperin M.Y."/>
            <person name="Jogler C."/>
        </authorList>
    </citation>
    <scope>NUCLEOTIDE SEQUENCE [LARGE SCALE GENOMIC DNA]</scope>
    <source>
        <strain evidence="1 2">Pan54</strain>
    </source>
</reference>
<name>A0A5C5XDQ9_9PLAN</name>